<protein>
    <submittedName>
        <fullName evidence="2">Uncharacterized protein</fullName>
    </submittedName>
</protein>
<keyword evidence="1" id="KW-0472">Membrane</keyword>
<dbReference type="Proteomes" id="UP001204798">
    <property type="component" value="Unassembled WGS sequence"/>
</dbReference>
<name>A0ABT2EKY8_9BACT</name>
<dbReference type="EMBL" id="JANUCP010000002">
    <property type="protein sequence ID" value="MCS3918597.1"/>
    <property type="molecule type" value="Genomic_DNA"/>
</dbReference>
<evidence type="ECO:0000256" key="1">
    <source>
        <dbReference type="SAM" id="Phobius"/>
    </source>
</evidence>
<organism evidence="2 3">
    <name type="scientific">Candidatus Fervidibacter sacchari</name>
    <dbReference type="NCBI Taxonomy" id="1448929"/>
    <lineage>
        <taxon>Bacteria</taxon>
        <taxon>Candidatus Fervidibacterota</taxon>
        <taxon>Candidatus Fervidibacter</taxon>
    </lineage>
</organism>
<accession>A0ABT2EKY8</accession>
<feature type="transmembrane region" description="Helical" evidence="1">
    <location>
        <begin position="27"/>
        <end position="50"/>
    </location>
</feature>
<keyword evidence="3" id="KW-1185">Reference proteome</keyword>
<comment type="caution">
    <text evidence="2">The sequence shown here is derived from an EMBL/GenBank/DDBJ whole genome shotgun (WGS) entry which is preliminary data.</text>
</comment>
<gene>
    <name evidence="2" type="ORF">M2350_000997</name>
</gene>
<reference evidence="2 3" key="1">
    <citation type="submission" date="2022-08" db="EMBL/GenBank/DDBJ databases">
        <title>Bacterial and archaeal communities from various locations to study Microbial Dark Matter (Phase II).</title>
        <authorList>
            <person name="Stepanauskas R."/>
        </authorList>
    </citation>
    <scope>NUCLEOTIDE SEQUENCE [LARGE SCALE GENOMIC DNA]</scope>
    <source>
        <strain evidence="2 3">PD1</strain>
    </source>
</reference>
<evidence type="ECO:0000313" key="3">
    <source>
        <dbReference type="Proteomes" id="UP001204798"/>
    </source>
</evidence>
<sequence>MASDQVAILGRVDGGGNRPRTGMERSIVGLTVKAALIALAILLPLAWLIARHWGFSQKTTLKSSDVHAKIPWWKEIGITSEQKRRLDELDKVYRKQARKYLIL</sequence>
<evidence type="ECO:0000313" key="2">
    <source>
        <dbReference type="EMBL" id="MCS3918597.1"/>
    </source>
</evidence>
<keyword evidence="1" id="KW-0812">Transmembrane</keyword>
<proteinExistence type="predicted"/>
<keyword evidence="1" id="KW-1133">Transmembrane helix</keyword>